<proteinExistence type="predicted"/>
<comment type="caution">
    <text evidence="2">The sequence shown here is derived from an EMBL/GenBank/DDBJ whole genome shotgun (WGS) entry which is preliminary data.</text>
</comment>
<organism evidence="2 3">
    <name type="scientific">Extremus antarcticus</name>
    <dbReference type="NCBI Taxonomy" id="702011"/>
    <lineage>
        <taxon>Eukaryota</taxon>
        <taxon>Fungi</taxon>
        <taxon>Dikarya</taxon>
        <taxon>Ascomycota</taxon>
        <taxon>Pezizomycotina</taxon>
        <taxon>Dothideomycetes</taxon>
        <taxon>Dothideomycetidae</taxon>
        <taxon>Mycosphaerellales</taxon>
        <taxon>Extremaceae</taxon>
        <taxon>Extremus</taxon>
    </lineage>
</organism>
<protein>
    <submittedName>
        <fullName evidence="2">Uncharacterized protein</fullName>
    </submittedName>
</protein>
<feature type="signal peptide" evidence="1">
    <location>
        <begin position="1"/>
        <end position="17"/>
    </location>
</feature>
<dbReference type="AlphaFoldDB" id="A0AAJ0LX35"/>
<feature type="chain" id="PRO_5042472627" evidence="1">
    <location>
        <begin position="18"/>
        <end position="184"/>
    </location>
</feature>
<accession>A0AAJ0LX35</accession>
<evidence type="ECO:0000313" key="2">
    <source>
        <dbReference type="EMBL" id="KAK3058341.1"/>
    </source>
</evidence>
<evidence type="ECO:0000313" key="3">
    <source>
        <dbReference type="Proteomes" id="UP001271007"/>
    </source>
</evidence>
<keyword evidence="3" id="KW-1185">Reference proteome</keyword>
<gene>
    <name evidence="2" type="ORF">LTR09_001419</name>
</gene>
<name>A0AAJ0LX35_9PEZI</name>
<evidence type="ECO:0000256" key="1">
    <source>
        <dbReference type="SAM" id="SignalP"/>
    </source>
</evidence>
<keyword evidence="1" id="KW-0732">Signal</keyword>
<dbReference type="Proteomes" id="UP001271007">
    <property type="component" value="Unassembled WGS sequence"/>
</dbReference>
<sequence>MRSLLPLFAALLTAVVAFPASNAVIKSKNFKLYVTDNADIGGWAIVNSKLEDGSGLLLIQRPSVYTSINSYLLGTQQQINNSRAQLRFPINGGSYGMVAPELYPGQVKQVTILEDQGSQRFSLGSTGKLRVDEDSSADVFYACPQVVQGATGNPNYVLYYAPGGKATEGNVPSTECKHIGLVAR</sequence>
<reference evidence="2" key="1">
    <citation type="submission" date="2023-04" db="EMBL/GenBank/DDBJ databases">
        <title>Black Yeasts Isolated from many extreme environments.</title>
        <authorList>
            <person name="Coleine C."/>
            <person name="Stajich J.E."/>
            <person name="Selbmann L."/>
        </authorList>
    </citation>
    <scope>NUCLEOTIDE SEQUENCE</scope>
    <source>
        <strain evidence="2">CCFEE 5312</strain>
    </source>
</reference>
<dbReference type="EMBL" id="JAWDJX010000002">
    <property type="protein sequence ID" value="KAK3058341.1"/>
    <property type="molecule type" value="Genomic_DNA"/>
</dbReference>